<reference evidence="3" key="1">
    <citation type="submission" date="2016-10" db="EMBL/GenBank/DDBJ databases">
        <authorList>
            <person name="Varghese N."/>
            <person name="Submissions S."/>
        </authorList>
    </citation>
    <scope>NUCLEOTIDE SEQUENCE [LARGE SCALE GENOMIC DNA]</scope>
    <source>
        <strain evidence="3">CGMCC 1.8975</strain>
    </source>
</reference>
<organism evidence="2 3">
    <name type="scientific">Hymenobacter psychrophilus</name>
    <dbReference type="NCBI Taxonomy" id="651662"/>
    <lineage>
        <taxon>Bacteria</taxon>
        <taxon>Pseudomonadati</taxon>
        <taxon>Bacteroidota</taxon>
        <taxon>Cytophagia</taxon>
        <taxon>Cytophagales</taxon>
        <taxon>Hymenobacteraceae</taxon>
        <taxon>Hymenobacter</taxon>
    </lineage>
</organism>
<evidence type="ECO:0000256" key="1">
    <source>
        <dbReference type="SAM" id="SignalP"/>
    </source>
</evidence>
<evidence type="ECO:0000313" key="2">
    <source>
        <dbReference type="EMBL" id="SDX66159.1"/>
    </source>
</evidence>
<keyword evidence="1" id="KW-0732">Signal</keyword>
<dbReference type="OrthoDB" id="333971at2"/>
<accession>A0A1H3DKJ6</accession>
<protein>
    <submittedName>
        <fullName evidence="2">Outer membrane protein assembly factor BamA</fullName>
    </submittedName>
</protein>
<evidence type="ECO:0000313" key="3">
    <source>
        <dbReference type="Proteomes" id="UP000199249"/>
    </source>
</evidence>
<sequence>MVFSYARTLLTGLSLTASLSVFAQTTPTPAHKVFLLGNTAGPNLPASHLNALRRTLEQQTGPFTVVHLGDVVSGEGLGSKQDSSRTGQTARIDALLALVQGLPNGKIYFVPGDQDWANSGPDGLKRVRRLEQYIEEHNGKHTFIPEKGCPGPYIVDIAPLVRLVALNSPWFTHPYDKPEAPDTDCSTLTQEEFREQLQDVLDDTKGRNVLLVGHQPVVSNGEYGGHLPLGRYLWPPVIGTIKAAYHQNVGTPRDLANPRYQQFQREMLNTLRDHPGAVYAAAHDYSLQLTSQQGSYHLVAGSFAQARYVTGNSGSQFNEAKPGFSELDYYADGTVKTTFFTFDEDTDAIPARRVSKAYDDKTTASPLREAYAGTLFQSACQEPRLPGVPVNSFIPECPSAPRGVAEVKPDAPFVAVQTLPAGAQYGGTRSSRFWLGPVYRKSWVQPVQVRTLNLNTELGGLRPFGRGGGRQTTSLKLIAADSSEYVFRSVDKDVTKILPPELRNSFAADVLRDITPTAHPYSALVISSLLDKTDILHARPRLFVLPDNQQLGPYRADYAGLLGTLEDRPQDPKPNLPGFAGADNIRRSFSFFRQLYKDNDNRIDAVALGRARAFDMLVADFGKHEDNWKWAAYEDGKKTVYKPIPRDRDQAFTLWNGKLTYLANREWALPSIEDFQAEFGDMKSLNWPARHLDRFLLQSLNREQWQDIAKYLQAQLTPAAIDEATATLPPELKELSTDDLNRKLKARIQELPKALDRYYLLLAKRVDVVSSNKAEVFQVNRLADGTVRVQLFDKAKEGNGPAGPAIFDRTFQPKETDEISLYGLDGKDVFMVTGEAKKSILVRVIGGSGKDQIADNSQVRGLRTLTKVYDAPDTELQLGSEADNRTSAKSGVNAYDREQFEFNSYRPTIGLGYNRNDGFAASAGISFLRQGFRKPGYKNRYDFLLEGSTGGQRQFTASTRHRYAIGKVDAGASFSYGSYFPFYNFFGLGNNTSINQDRYDDNFYRARYKGIQLSAFLERTFFQRSVLRVGPSYEYYNNDFAASSFLGTYPFRPDAPVSDPKINTDFQRLVGLNALFDLDLRDRPTFARRGIRLLVQHDSYHQLNGNKGNFGLTQGFAQYYGTAQMLIPVTLVVKGGGAKNYGNNDDIPFYKFTSLGLREGLRGYYRNRFSGDASLYLNTELRLALGRSKNGFLPFSYGAFGFYDRGRIYLNGASPGGWHQGYGAGLYISPVSDQFAFSVSYQKSVENNLIQFGLGFNIDK</sequence>
<feature type="signal peptide" evidence="1">
    <location>
        <begin position="1"/>
        <end position="23"/>
    </location>
</feature>
<name>A0A1H3DKJ6_9BACT</name>
<dbReference type="STRING" id="651662.SAMN04488069_102374"/>
<dbReference type="SUPFAM" id="SSF56300">
    <property type="entry name" value="Metallo-dependent phosphatases"/>
    <property type="match status" value="1"/>
</dbReference>
<dbReference type="InterPro" id="IPR029052">
    <property type="entry name" value="Metallo-depent_PP-like"/>
</dbReference>
<proteinExistence type="predicted"/>
<dbReference type="EMBL" id="FNOV01000002">
    <property type="protein sequence ID" value="SDX66159.1"/>
    <property type="molecule type" value="Genomic_DNA"/>
</dbReference>
<keyword evidence="3" id="KW-1185">Reference proteome</keyword>
<dbReference type="RefSeq" id="WP_092738217.1">
    <property type="nucleotide sequence ID" value="NZ_FNOV01000002.1"/>
</dbReference>
<dbReference type="AlphaFoldDB" id="A0A1H3DKJ6"/>
<dbReference type="Gene3D" id="2.40.160.50">
    <property type="entry name" value="membrane protein fhac: a member of the omp85/tpsb transporter family"/>
    <property type="match status" value="1"/>
</dbReference>
<gene>
    <name evidence="2" type="ORF">SAMN04488069_102374</name>
</gene>
<dbReference type="Gene3D" id="3.60.21.10">
    <property type="match status" value="1"/>
</dbReference>
<feature type="chain" id="PRO_5011496213" evidence="1">
    <location>
        <begin position="24"/>
        <end position="1260"/>
    </location>
</feature>
<dbReference type="Proteomes" id="UP000199249">
    <property type="component" value="Unassembled WGS sequence"/>
</dbReference>